<keyword evidence="2" id="KW-1185">Reference proteome</keyword>
<dbReference type="EMBL" id="BMGY01000023">
    <property type="protein sequence ID" value="GGH87211.1"/>
    <property type="molecule type" value="Genomic_DNA"/>
</dbReference>
<comment type="caution">
    <text evidence="1">The sequence shown here is derived from an EMBL/GenBank/DDBJ whole genome shotgun (WGS) entry which is preliminary data.</text>
</comment>
<name>A0ABQ2A6U0_9BACT</name>
<protein>
    <submittedName>
        <fullName evidence="1">Uncharacterized protein</fullName>
    </submittedName>
</protein>
<sequence length="107" mass="11434">MNCPQGFVAPLTTSAVQAPASAVARIGASCRRAVKAVSKFVYVGDVAWTLRVRARPGRHADSQSPRYTYTNLGTALKSSNRRGDANYKFALLPPADPASKLVLCTQP</sequence>
<evidence type="ECO:0000313" key="2">
    <source>
        <dbReference type="Proteomes" id="UP000637774"/>
    </source>
</evidence>
<organism evidence="1 2">
    <name type="scientific">Hymenobacter frigidus</name>
    <dbReference type="NCBI Taxonomy" id="1524095"/>
    <lineage>
        <taxon>Bacteria</taxon>
        <taxon>Pseudomonadati</taxon>
        <taxon>Bacteroidota</taxon>
        <taxon>Cytophagia</taxon>
        <taxon>Cytophagales</taxon>
        <taxon>Hymenobacteraceae</taxon>
        <taxon>Hymenobacter</taxon>
    </lineage>
</organism>
<reference evidence="2" key="1">
    <citation type="journal article" date="2019" name="Int. J. Syst. Evol. Microbiol.">
        <title>The Global Catalogue of Microorganisms (GCM) 10K type strain sequencing project: providing services to taxonomists for standard genome sequencing and annotation.</title>
        <authorList>
            <consortium name="The Broad Institute Genomics Platform"/>
            <consortium name="The Broad Institute Genome Sequencing Center for Infectious Disease"/>
            <person name="Wu L."/>
            <person name="Ma J."/>
        </authorList>
    </citation>
    <scope>NUCLEOTIDE SEQUENCE [LARGE SCALE GENOMIC DNA]</scope>
    <source>
        <strain evidence="2">CGMCC 1.14966</strain>
    </source>
</reference>
<proteinExistence type="predicted"/>
<accession>A0ABQ2A6U0</accession>
<gene>
    <name evidence="1" type="ORF">GCM10011495_25590</name>
</gene>
<dbReference type="Proteomes" id="UP000637774">
    <property type="component" value="Unassembled WGS sequence"/>
</dbReference>
<evidence type="ECO:0000313" key="1">
    <source>
        <dbReference type="EMBL" id="GGH87211.1"/>
    </source>
</evidence>